<keyword evidence="2" id="KW-1185">Reference proteome</keyword>
<name>C3X317_9BURK</name>
<dbReference type="eggNOG" id="ENOG5030D4X">
    <property type="taxonomic scope" value="Bacteria"/>
</dbReference>
<dbReference type="HOGENOM" id="CLU_076074_0_0_4"/>
<dbReference type="Proteomes" id="UP000003973">
    <property type="component" value="Unassembled WGS sequence"/>
</dbReference>
<gene>
    <name evidence="1" type="ORF">OFAG_00756</name>
</gene>
<protein>
    <submittedName>
        <fullName evidence="1">Uncharacterized protein</fullName>
    </submittedName>
</protein>
<sequence>MNASTGKALSGLSVHLRSWGAMALPASQLRPDMDFGDKMRPVLSDSHIYLVCKRPAFSFDPATFSGSRNRIGGDLVCKAGGVPKSIPFELALPLKEKETAIALSPFPHREIRILDEKGECVRLLTAMGLSQHPDVLKQDRFPNDMEVLYIGNVFAEGDTPVFERIVRNGPLQELLGAMQQALPDDEIIIYAFQYLPYELIALSGRLQHENGKEAPGGNRFVSVRDHPLTEHQKICLAEAGLISYFQPAWQEAGGKMMPEAGQAVFEACDSLDIAGLVVEISTIRGRFRLYSASSALIEHHMAMINLADPVLRSAFFSIKV</sequence>
<evidence type="ECO:0000313" key="2">
    <source>
        <dbReference type="Proteomes" id="UP000003973"/>
    </source>
</evidence>
<evidence type="ECO:0000313" key="1">
    <source>
        <dbReference type="EMBL" id="EEO27603.2"/>
    </source>
</evidence>
<dbReference type="EMBL" id="ACDP02000023">
    <property type="protein sequence ID" value="EEO27603.2"/>
    <property type="molecule type" value="Genomic_DNA"/>
</dbReference>
<organism evidence="1 2">
    <name type="scientific">Oxalobacter paraformigenes</name>
    <dbReference type="NCBI Taxonomy" id="556268"/>
    <lineage>
        <taxon>Bacteria</taxon>
        <taxon>Pseudomonadati</taxon>
        <taxon>Pseudomonadota</taxon>
        <taxon>Betaproteobacteria</taxon>
        <taxon>Burkholderiales</taxon>
        <taxon>Oxalobacteraceae</taxon>
        <taxon>Oxalobacter</taxon>
    </lineage>
</organism>
<reference evidence="1" key="1">
    <citation type="submission" date="2011-10" db="EMBL/GenBank/DDBJ databases">
        <title>The Genome Sequence of Oxalobacter formigenes HOxBLS.</title>
        <authorList>
            <consortium name="The Broad Institute Genome Sequencing Platform"/>
            <person name="Earl A."/>
            <person name="Ward D."/>
            <person name="Feldgarden M."/>
            <person name="Gevers D."/>
            <person name="Allison M.J."/>
            <person name="Humphrey S."/>
            <person name="Young S.K."/>
            <person name="Zeng Q."/>
            <person name="Gargeya S."/>
            <person name="Fitzgerald M."/>
            <person name="Haas B."/>
            <person name="Abouelleil A."/>
            <person name="Alvarado L."/>
            <person name="Arachchi H.M."/>
            <person name="Berlin A."/>
            <person name="Brown A."/>
            <person name="Chapman S.B."/>
            <person name="Chen Z."/>
            <person name="Dunbar C."/>
            <person name="Freedman E."/>
            <person name="Gearin G."/>
            <person name="Goldberg J."/>
            <person name="Griggs A."/>
            <person name="Gujja S."/>
            <person name="Heiman D."/>
            <person name="Howarth C."/>
            <person name="Larson L."/>
            <person name="Lui A."/>
            <person name="MacDonald P.J.P."/>
            <person name="Montmayeur A."/>
            <person name="Murphy C."/>
            <person name="Neiman D."/>
            <person name="Pearson M."/>
            <person name="Priest M."/>
            <person name="Roberts A."/>
            <person name="Saif S."/>
            <person name="Shea T."/>
            <person name="Shenoy N."/>
            <person name="Sisk P."/>
            <person name="Stolte C."/>
            <person name="Sykes S."/>
            <person name="Wortman J."/>
            <person name="Nusbaum C."/>
            <person name="Birren B."/>
        </authorList>
    </citation>
    <scope>NUCLEOTIDE SEQUENCE [LARGE SCALE GENOMIC DNA]</scope>
    <source>
        <strain evidence="1">HOxBLS</strain>
    </source>
</reference>
<dbReference type="RefSeq" id="WP_020995135.1">
    <property type="nucleotide sequence ID" value="NZ_CABMNL010000001.1"/>
</dbReference>
<proteinExistence type="predicted"/>
<dbReference type="AlphaFoldDB" id="C3X317"/>
<comment type="caution">
    <text evidence="1">The sequence shown here is derived from an EMBL/GenBank/DDBJ whole genome shotgun (WGS) entry which is preliminary data.</text>
</comment>
<accession>C3X317</accession>